<dbReference type="EMBL" id="JBAWTH010000017">
    <property type="protein sequence ID" value="KAL2288358.1"/>
    <property type="molecule type" value="Genomic_DNA"/>
</dbReference>
<protein>
    <submittedName>
        <fullName evidence="1">Uncharacterized protein</fullName>
    </submittedName>
</protein>
<evidence type="ECO:0000313" key="2">
    <source>
        <dbReference type="Proteomes" id="UP001600888"/>
    </source>
</evidence>
<proteinExistence type="predicted"/>
<evidence type="ECO:0000313" key="1">
    <source>
        <dbReference type="EMBL" id="KAL2288358.1"/>
    </source>
</evidence>
<dbReference type="Proteomes" id="UP001600888">
    <property type="component" value="Unassembled WGS sequence"/>
</dbReference>
<organism evidence="1 2">
    <name type="scientific">Diaporthe vaccinii</name>
    <dbReference type="NCBI Taxonomy" id="105482"/>
    <lineage>
        <taxon>Eukaryota</taxon>
        <taxon>Fungi</taxon>
        <taxon>Dikarya</taxon>
        <taxon>Ascomycota</taxon>
        <taxon>Pezizomycotina</taxon>
        <taxon>Sordariomycetes</taxon>
        <taxon>Sordariomycetidae</taxon>
        <taxon>Diaporthales</taxon>
        <taxon>Diaporthaceae</taxon>
        <taxon>Diaporthe</taxon>
        <taxon>Diaporthe eres species complex</taxon>
    </lineage>
</organism>
<sequence>MSSYPSRVGRFNPIRKVVFIPLGTADLARGRMSVQKGRMYGLQLIQPRLIFLFSFPPQYEVNKKTKY</sequence>
<comment type="caution">
    <text evidence="1">The sequence shown here is derived from an EMBL/GenBank/DDBJ whole genome shotgun (WGS) entry which is preliminary data.</text>
</comment>
<gene>
    <name evidence="1" type="ORF">FJTKL_04395</name>
</gene>
<name>A0ABR4F111_9PEZI</name>
<keyword evidence="2" id="KW-1185">Reference proteome</keyword>
<accession>A0ABR4F111</accession>
<reference evidence="1 2" key="1">
    <citation type="submission" date="2024-03" db="EMBL/GenBank/DDBJ databases">
        <title>A high-quality draft genome sequence of Diaporthe vaccinii, a causative agent of upright dieback and viscid rot disease in cranberry plants.</title>
        <authorList>
            <person name="Sarrasin M."/>
            <person name="Lang B.F."/>
            <person name="Burger G."/>
        </authorList>
    </citation>
    <scope>NUCLEOTIDE SEQUENCE [LARGE SCALE GENOMIC DNA]</scope>
    <source>
        <strain evidence="1 2">IS7</strain>
    </source>
</reference>